<protein>
    <submittedName>
        <fullName evidence="2">Uncharacterized protein</fullName>
    </submittedName>
</protein>
<keyword evidence="1" id="KW-0812">Transmembrane</keyword>
<dbReference type="Proteomes" id="UP000215214">
    <property type="component" value="Chromosome TJEJU"/>
</dbReference>
<keyword evidence="1" id="KW-0472">Membrane</keyword>
<proteinExistence type="predicted"/>
<dbReference type="EMBL" id="LT899436">
    <property type="protein sequence ID" value="SNR16431.1"/>
    <property type="molecule type" value="Genomic_DNA"/>
</dbReference>
<accession>A0A238UB85</accession>
<evidence type="ECO:0000256" key="1">
    <source>
        <dbReference type="SAM" id="Phobius"/>
    </source>
</evidence>
<dbReference type="RefSeq" id="WP_095072969.1">
    <property type="nucleotide sequence ID" value="NZ_LT899436.1"/>
</dbReference>
<evidence type="ECO:0000313" key="3">
    <source>
        <dbReference type="Proteomes" id="UP000215214"/>
    </source>
</evidence>
<name>A0A238UB85_9FLAO</name>
<organism evidence="2 3">
    <name type="scientific">Tenacibaculum jejuense</name>
    <dbReference type="NCBI Taxonomy" id="584609"/>
    <lineage>
        <taxon>Bacteria</taxon>
        <taxon>Pseudomonadati</taxon>
        <taxon>Bacteroidota</taxon>
        <taxon>Flavobacteriia</taxon>
        <taxon>Flavobacteriales</taxon>
        <taxon>Flavobacteriaceae</taxon>
        <taxon>Tenacibaculum</taxon>
    </lineage>
</organism>
<keyword evidence="1" id="KW-1133">Transmembrane helix</keyword>
<evidence type="ECO:0000313" key="2">
    <source>
        <dbReference type="EMBL" id="SNR16431.1"/>
    </source>
</evidence>
<gene>
    <name evidence="2" type="ORF">TJEJU_2753</name>
</gene>
<sequence length="246" mass="27943">MLAFLILLIGSLIGVFLLAYVIVKFVPLKLRGLVSIILLAISAYLVYLIYGGIMEPIKFDIEKKKRYAKVVDQLKLIRDAQIKYKDVKNSYASNKDSLIYFIEKDSLPIVEVYEQDTIVNVGGGITEKKSIRKERISKYEKIIDYFKDRKYGDMFKVPDTDKEFKLETSTIEKVAGLFVPVFEAKIEKEVILKGLPRHLVKQELEAIEADQIKGAFVSVGSLNEVSTGGNWPPYYDKGDAKAETKE</sequence>
<feature type="transmembrane region" description="Helical" evidence="1">
    <location>
        <begin position="6"/>
        <end position="26"/>
    </location>
</feature>
<dbReference type="KEGG" id="tje:TJEJU_2753"/>
<dbReference type="OrthoDB" id="1466422at2"/>
<reference evidence="2 3" key="1">
    <citation type="submission" date="2017-07" db="EMBL/GenBank/DDBJ databases">
        <authorList>
            <person name="Sun Z.S."/>
            <person name="Albrecht U."/>
            <person name="Echele G."/>
            <person name="Lee C.C."/>
        </authorList>
    </citation>
    <scope>NUCLEOTIDE SEQUENCE [LARGE SCALE GENOMIC DNA]</scope>
    <source>
        <strain evidence="3">type strain: KCTC 22618</strain>
    </source>
</reference>
<dbReference type="AlphaFoldDB" id="A0A238UB85"/>
<keyword evidence="3" id="KW-1185">Reference proteome</keyword>
<feature type="transmembrane region" description="Helical" evidence="1">
    <location>
        <begin position="33"/>
        <end position="53"/>
    </location>
</feature>